<dbReference type="Pfam" id="PF21789">
    <property type="entry name" value="TNP-like_RNaseH_C"/>
    <property type="match status" value="1"/>
</dbReference>
<dbReference type="InterPro" id="IPR048365">
    <property type="entry name" value="TNP-like_RNaseH_N"/>
</dbReference>
<dbReference type="InterPro" id="IPR048366">
    <property type="entry name" value="TNP-like_GBD"/>
</dbReference>
<evidence type="ECO:0000259" key="2">
    <source>
        <dbReference type="Pfam" id="PF21788"/>
    </source>
</evidence>
<dbReference type="Pfam" id="PF21788">
    <property type="entry name" value="TNP-like_GBD"/>
    <property type="match status" value="1"/>
</dbReference>
<name>A0A8J2EK41_COTCN</name>
<dbReference type="Pfam" id="PF21787">
    <property type="entry name" value="TNP-like_RNaseH_N"/>
    <property type="match status" value="1"/>
</dbReference>
<keyword evidence="5" id="KW-1185">Reference proteome</keyword>
<organism evidence="4 5">
    <name type="scientific">Cotesia congregata</name>
    <name type="common">Parasitoid wasp</name>
    <name type="synonym">Apanteles congregatus</name>
    <dbReference type="NCBI Taxonomy" id="51543"/>
    <lineage>
        <taxon>Eukaryota</taxon>
        <taxon>Metazoa</taxon>
        <taxon>Ecdysozoa</taxon>
        <taxon>Arthropoda</taxon>
        <taxon>Hexapoda</taxon>
        <taxon>Insecta</taxon>
        <taxon>Pterygota</taxon>
        <taxon>Neoptera</taxon>
        <taxon>Endopterygota</taxon>
        <taxon>Hymenoptera</taxon>
        <taxon>Apocrita</taxon>
        <taxon>Ichneumonoidea</taxon>
        <taxon>Braconidae</taxon>
        <taxon>Microgastrinae</taxon>
        <taxon>Cotesia</taxon>
    </lineage>
</organism>
<accession>A0A8J2EK41</accession>
<feature type="domain" description="Transposable element P transposase-like RNase H" evidence="1">
    <location>
        <begin position="442"/>
        <end position="577"/>
    </location>
</feature>
<dbReference type="EMBL" id="CAJNRD030001116">
    <property type="protein sequence ID" value="CAG5075541.1"/>
    <property type="molecule type" value="Genomic_DNA"/>
</dbReference>
<gene>
    <name evidence="4" type="ORF">HICCMSTLAB_LOCUS1695</name>
</gene>
<evidence type="ECO:0000259" key="3">
    <source>
        <dbReference type="Pfam" id="PF21789"/>
    </source>
</evidence>
<sequence length="1144" mass="131877">MKLKQNNRPTALFQVPKCPSMLQKWNLALSQQLLPKNFFYELHFKEEDIHKKFDRIILPNGDIYDLSKARFDLKVGAIPVIVNNTTDVSMLQCSENTNISMHVNSEQIIVDEEDITIAEDQQYEKNDVSNNLSESSEQISSSRIIDGITADPNCIEAAELAGQTSSDENIFQAPTIDNPETFSLSAIVQALEDRGVLQNWCWPKQLEPQKVLILYYVDIILKQVKLEIKISRDLTLQITVIKTGVSVNLDNPLTSTKNFWKMLQDIEKSQFCTGAGVNNRRCSATCDGILKSPDKYKRYRKINRCLACRKLRKRLLQVSIKRKNDLNNRFITIKRKLNSKQKRVHRLQQKKTYRCAMTKENIIEEEIADLPEAQKQAVRACFQAAKAKNAKQRQYTIEWVYECLMIRIKGPSVYEKLRQREILPLPSKDTLNRYINKLDSAFGFPKAIFDTLRLKASRMENWAKRGTLLIDEIALSEAVKLNTKTMEFNGFVNLGDYTPQKLVNERADHALVFMYQPFRGSWVQVLGYFLSKTAVTKDILHKLIIECIIQLENAGMKVDVVTSDGAQWNRGAWQIFGISDQKCSCTHPYDTTRQLWFMSDFPHLLKCFRTKILEGSSFWTPDGMVQKKHWEVLLQHELHYRPNLKVSYKLTPQHLNPEGYQKMNVRLAEELFSKQLRVAMVAWQNECIELRDCGPTVRFMERVDNLIKAMSSRTPETGVQPKEECPKRKQVIVGFLDYLREWEAKAIEENNRRKQLIRESKRQKIDHNDEPGINYLAITKSTLTGLKITLAGTIELLDFLHVQCNFDYLMTARLNQDKLEQFFGIVRSACGCNEHPDPIIFGQVFRLLCSYSLVTPPKGSNVTLVELLQSLMETRESLRLSKDKKVKWLEKIDSIIDSGFTEDERNVNKNSVAAEPFENLLNDLSEDDVDEDLNYDAVSNSRCNDYSSKTSVANKPFESLIDESSEDDNNNLVSNSANTIKPCSNDPHEDHDYDVAQTSEYVIAYIAGYVTRKMHRFSRCENYLKSLESETSSDRDRVIDLMSEHCKRPSDNLFLLIQKLENTVLSVVGTKTVKIDTMNQIVDKISTEKSLPFLGCDEHQSILMKKILSYFITIRGHFLASNINKNYNEKKMKNKKLRKISKIV</sequence>
<feature type="domain" description="Transposable element P transposase-like GTP-binding insertion" evidence="2">
    <location>
        <begin position="603"/>
        <end position="715"/>
    </location>
</feature>
<dbReference type="AlphaFoldDB" id="A0A8J2EK41"/>
<dbReference type="Proteomes" id="UP000786811">
    <property type="component" value="Unassembled WGS sequence"/>
</dbReference>
<evidence type="ECO:0000313" key="4">
    <source>
        <dbReference type="EMBL" id="CAG5075541.1"/>
    </source>
</evidence>
<evidence type="ECO:0000313" key="5">
    <source>
        <dbReference type="Proteomes" id="UP000786811"/>
    </source>
</evidence>
<reference evidence="4" key="1">
    <citation type="submission" date="2021-04" db="EMBL/GenBank/DDBJ databases">
        <authorList>
            <person name="Chebbi M.A.C M."/>
        </authorList>
    </citation>
    <scope>NUCLEOTIDE SEQUENCE</scope>
</reference>
<dbReference type="OrthoDB" id="6485269at2759"/>
<comment type="caution">
    <text evidence="4">The sequence shown here is derived from an EMBL/GenBank/DDBJ whole genome shotgun (WGS) entry which is preliminary data.</text>
</comment>
<dbReference type="InterPro" id="IPR048367">
    <property type="entry name" value="TNP-like_RNaseH_C"/>
</dbReference>
<protein>
    <submittedName>
        <fullName evidence="4">Similar to T: Transposable element P transposase (Drosophila melanogaster)</fullName>
    </submittedName>
</protein>
<feature type="domain" description="Transposable element P transposase-like RNase H C-terminal" evidence="3">
    <location>
        <begin position="814"/>
        <end position="837"/>
    </location>
</feature>
<evidence type="ECO:0000259" key="1">
    <source>
        <dbReference type="Pfam" id="PF21787"/>
    </source>
</evidence>
<proteinExistence type="predicted"/>